<dbReference type="AlphaFoldDB" id="K0URZ0"/>
<dbReference type="EMBL" id="ALQA01000019">
    <property type="protein sequence ID" value="EJZ09862.1"/>
    <property type="molecule type" value="Genomic_DNA"/>
</dbReference>
<name>K0URZ0_MYCVA</name>
<evidence type="ECO:0000313" key="1">
    <source>
        <dbReference type="EMBL" id="EJZ09862.1"/>
    </source>
</evidence>
<comment type="caution">
    <text evidence="1">The sequence shown here is derived from an EMBL/GenBank/DDBJ whole genome shotgun (WGS) entry which is preliminary data.</text>
</comment>
<dbReference type="RefSeq" id="WP_003932557.1">
    <property type="nucleotide sequence ID" value="NZ_JH814696.1"/>
</dbReference>
<dbReference type="eggNOG" id="ENOG5031XP4">
    <property type="taxonomic scope" value="Bacteria"/>
</dbReference>
<dbReference type="PATRIC" id="fig|1194972.3.peg.2263"/>
<gene>
    <name evidence="1" type="ORF">MVAC_11287</name>
</gene>
<keyword evidence="2" id="KW-1185">Reference proteome</keyword>
<dbReference type="HOGENOM" id="CLU_2881086_0_0_11"/>
<dbReference type="Proteomes" id="UP000006072">
    <property type="component" value="Unassembled WGS sequence"/>
</dbReference>
<accession>K0URZ0</accession>
<organism evidence="1 2">
    <name type="scientific">Mycolicibacterium vaccae ATCC 25954</name>
    <dbReference type="NCBI Taxonomy" id="1194972"/>
    <lineage>
        <taxon>Bacteria</taxon>
        <taxon>Bacillati</taxon>
        <taxon>Actinomycetota</taxon>
        <taxon>Actinomycetes</taxon>
        <taxon>Mycobacteriales</taxon>
        <taxon>Mycobacteriaceae</taxon>
        <taxon>Mycolicibacterium</taxon>
    </lineage>
</organism>
<protein>
    <submittedName>
        <fullName evidence="1">Uncharacterized protein</fullName>
    </submittedName>
</protein>
<sequence length="65" mass="7055">MSHTTPEPSAEEIAAVFEYAGLTVPAERLAEHYETYASTLALIRRASVDELGETVPAVGFHAGWH</sequence>
<evidence type="ECO:0000313" key="2">
    <source>
        <dbReference type="Proteomes" id="UP000006072"/>
    </source>
</evidence>
<proteinExistence type="predicted"/>
<reference evidence="1 2" key="1">
    <citation type="journal article" date="2012" name="J. Bacteriol.">
        <title>Complete Genome Sequence of Mycobacterium vaccae Type Strain ATCC 25954.</title>
        <authorList>
            <person name="Ho Y.S."/>
            <person name="Adroub S.A."/>
            <person name="Abadi M."/>
            <person name="Al Alwan B."/>
            <person name="Alkhateeb R."/>
            <person name="Gao G."/>
            <person name="Ragab A."/>
            <person name="Ali S."/>
            <person name="van Soolingen D."/>
            <person name="Bitter W."/>
            <person name="Pain A."/>
            <person name="Abdallah A.M."/>
        </authorList>
    </citation>
    <scope>NUCLEOTIDE SEQUENCE [LARGE SCALE GENOMIC DNA]</scope>
    <source>
        <strain evidence="1 2">ATCC 25954</strain>
    </source>
</reference>